<protein>
    <submittedName>
        <fullName evidence="2">DNA polymerase III subunits gamma and tau</fullName>
    </submittedName>
</protein>
<organism evidence="2 3">
    <name type="scientific">Cystobacter fuscus (strain ATCC 25194 / DSM 2262 / NBRC 100088 / M29)</name>
    <dbReference type="NCBI Taxonomy" id="1242864"/>
    <lineage>
        <taxon>Bacteria</taxon>
        <taxon>Pseudomonadati</taxon>
        <taxon>Myxococcota</taxon>
        <taxon>Myxococcia</taxon>
        <taxon>Myxococcales</taxon>
        <taxon>Cystobacterineae</taxon>
        <taxon>Archangiaceae</taxon>
        <taxon>Cystobacter</taxon>
    </lineage>
</organism>
<dbReference type="EMBL" id="ANAH02000009">
    <property type="protein sequence ID" value="EPX61883.1"/>
    <property type="molecule type" value="Genomic_DNA"/>
</dbReference>
<sequence>MAEPPRPAAIARDMPPASPVPAPPVVRVTNVRPPPRAPLPAPEPPPVDDERYFPEEGPADGCASGECLPEEPPPPQSEFAPSSEPEPPPPEAPSIEPTPHRGAPPPPTSMAISGRDNPRRPLQDRWRAAVDTMREASGRHAKSLACGRLLWIREGEVAIAYPPKDGFHKATVSGSGRAIVEKALSEHFGRPTKLVVQDCAEGDKAEAANGPGPGAGLISLAEQDASERAAYEKSTEGRVRAHPAVRATLKLLGGEIEHIQVYDLPVRPVAAPTSESPDESP</sequence>
<keyword evidence="3" id="KW-1185">Reference proteome</keyword>
<dbReference type="AlphaFoldDB" id="S9QYY1"/>
<comment type="caution">
    <text evidence="2">The sequence shown here is derived from an EMBL/GenBank/DDBJ whole genome shotgun (WGS) entry which is preliminary data.</text>
</comment>
<reference evidence="2" key="1">
    <citation type="submission" date="2013-05" db="EMBL/GenBank/DDBJ databases">
        <title>Genome assembly of Cystobacter fuscus DSM 2262.</title>
        <authorList>
            <person name="Sharma G."/>
            <person name="Khatri I."/>
            <person name="Kaur C."/>
            <person name="Mayilraj S."/>
            <person name="Subramanian S."/>
        </authorList>
    </citation>
    <scope>NUCLEOTIDE SEQUENCE [LARGE SCALE GENOMIC DNA]</scope>
    <source>
        <strain evidence="2">DSM 2262</strain>
    </source>
</reference>
<evidence type="ECO:0000313" key="2">
    <source>
        <dbReference type="EMBL" id="EPX61883.1"/>
    </source>
</evidence>
<evidence type="ECO:0000313" key="3">
    <source>
        <dbReference type="Proteomes" id="UP000011682"/>
    </source>
</evidence>
<dbReference type="Proteomes" id="UP000011682">
    <property type="component" value="Unassembled WGS sequence"/>
</dbReference>
<gene>
    <name evidence="2" type="ORF">D187_010502</name>
</gene>
<evidence type="ECO:0000256" key="1">
    <source>
        <dbReference type="SAM" id="MobiDB-lite"/>
    </source>
</evidence>
<name>S9QYY1_CYSF2</name>
<proteinExistence type="predicted"/>
<feature type="region of interest" description="Disordered" evidence="1">
    <location>
        <begin position="1"/>
        <end position="120"/>
    </location>
</feature>
<accession>S9QYY1</accession>
<feature type="compositionally biased region" description="Pro residues" evidence="1">
    <location>
        <begin position="32"/>
        <end position="45"/>
    </location>
</feature>